<dbReference type="SUPFAM" id="SSF52540">
    <property type="entry name" value="P-loop containing nucleoside triphosphate hydrolases"/>
    <property type="match status" value="1"/>
</dbReference>
<evidence type="ECO:0000313" key="2">
    <source>
        <dbReference type="EMBL" id="AJW30956.1"/>
    </source>
</evidence>
<dbReference type="Pfam" id="PF13946">
    <property type="entry name" value="DUF4214"/>
    <property type="match status" value="1"/>
</dbReference>
<dbReference type="AlphaFoldDB" id="A0A0D5A407"/>
<dbReference type="GO" id="GO:0005524">
    <property type="term" value="F:ATP binding"/>
    <property type="evidence" value="ECO:0007669"/>
    <property type="project" value="InterPro"/>
</dbReference>
<dbReference type="InterPro" id="IPR003439">
    <property type="entry name" value="ABC_transporter-like_ATP-bd"/>
</dbReference>
<dbReference type="PANTHER" id="PTHR46743:SF2">
    <property type="entry name" value="TEICHOIC ACIDS EXPORT ATP-BINDING PROTEIN TAGH"/>
    <property type="match status" value="1"/>
</dbReference>
<dbReference type="PROSITE" id="PS50893">
    <property type="entry name" value="ABC_TRANSPORTER_2"/>
    <property type="match status" value="1"/>
</dbReference>
<gene>
    <name evidence="2" type="ORF">FA03_0124</name>
</gene>
<organism evidence="2">
    <name type="scientific">Prochlorococcus marinus str. P0903-H212</name>
    <dbReference type="NCBI Taxonomy" id="1622208"/>
    <lineage>
        <taxon>Bacteria</taxon>
        <taxon>Bacillati</taxon>
        <taxon>Cyanobacteriota</taxon>
        <taxon>Cyanophyceae</taxon>
        <taxon>Synechococcales</taxon>
        <taxon>Prochlorococcaceae</taxon>
        <taxon>Prochlorococcus</taxon>
    </lineage>
</organism>
<dbReference type="InterPro" id="IPR027417">
    <property type="entry name" value="P-loop_NTPase"/>
</dbReference>
<name>A0A0D5A407_PROMR</name>
<reference evidence="2" key="1">
    <citation type="submission" date="2014-06" db="EMBL/GenBank/DDBJ databases">
        <authorList>
            <person name="Berube P.M."/>
        </authorList>
    </citation>
    <scope>NUCLEOTIDE SEQUENCE</scope>
    <source>
        <strain evidence="2">P0903-H212</strain>
    </source>
</reference>
<dbReference type="PANTHER" id="PTHR46743">
    <property type="entry name" value="TEICHOIC ACIDS EXPORT ATP-BINDING PROTEIN TAGH"/>
    <property type="match status" value="1"/>
</dbReference>
<dbReference type="GO" id="GO:0016887">
    <property type="term" value="F:ATP hydrolysis activity"/>
    <property type="evidence" value="ECO:0007669"/>
    <property type="project" value="InterPro"/>
</dbReference>
<proteinExistence type="predicted"/>
<dbReference type="InterPro" id="IPR025282">
    <property type="entry name" value="DUF4214"/>
</dbReference>
<dbReference type="Pfam" id="PF00005">
    <property type="entry name" value="ABC_tran"/>
    <property type="match status" value="1"/>
</dbReference>
<dbReference type="InterPro" id="IPR050683">
    <property type="entry name" value="Bact_Polysacc_Export_ATP-bd"/>
</dbReference>
<dbReference type="Gene3D" id="3.40.50.300">
    <property type="entry name" value="P-loop containing nucleotide triphosphate hydrolases"/>
    <property type="match status" value="1"/>
</dbReference>
<dbReference type="EMBL" id="KJ947871">
    <property type="protein sequence ID" value="AJW30956.1"/>
    <property type="molecule type" value="Genomic_DNA"/>
</dbReference>
<accession>A0A0D5A407</accession>
<evidence type="ECO:0000259" key="1">
    <source>
        <dbReference type="PROSITE" id="PS50893"/>
    </source>
</evidence>
<sequence length="458" mass="51407">MLKIDSNELQKLYIAYFGRPGDPSGINYWLSHSSELLTLKDISNELSRQDEYTKYIGNDKSLESKINRLYLNLFSRKPDFDGLNFWLEMVNAKNYQISDIVYNLLYSFNERGPIDSEQLKEDMNILENKVFAAEIFTNKISKSISLINLYQPESLSPWISGNSLIRASNFISDVAYQNVSEDEVIDVINTLSDHSINILTNPAIELKDISLSIPVHSIENRSLTKQFAKSVINITGGELTESKNGTNIIALNDINLTIMKGESVGLIGHNGSGKSSFLRLISGIYQPTSGELKSSVDVYPMLQKTFLTSSELTGVDACKAHYLLKNHSLDGFEIFLNEIIGFSGLGSYISLPIKTYSEGMSARLIFSILTSSPHDCLAIDEGFGTGDADFCDRAEERMRKFMESATTLFLASHSEELLKQFCNRGIVFSHGLIVYDGPLDAALNYYHTHDYYRKNVIK</sequence>
<protein>
    <submittedName>
        <fullName evidence="2">Putative ABC-type polysaccharide/polyol phosphate transport system ATPase component</fullName>
    </submittedName>
</protein>
<feature type="domain" description="ABC transporter" evidence="1">
    <location>
        <begin position="234"/>
        <end position="455"/>
    </location>
</feature>